<sequence>MELEIAVMLARVRRVHAALLDRGDLTPGALADLLSDLRRAVQALPCTVPESDTPAREEDRDLRARIARTWPESGFYDPATGRALGHCDLPTEIGDALDDLTDLALNLGTALALADTGEADALAWLRWSHDFHWGDHVQDVTPHLRWLG</sequence>
<proteinExistence type="predicted"/>
<evidence type="ECO:0000313" key="1">
    <source>
        <dbReference type="EMBL" id="GGM28927.1"/>
    </source>
</evidence>
<dbReference type="EMBL" id="BMQG01000001">
    <property type="protein sequence ID" value="GGM28927.1"/>
    <property type="molecule type" value="Genomic_DNA"/>
</dbReference>
<name>A0A8H9GHN3_9DEIO</name>
<protein>
    <recommendedName>
        <fullName evidence="3">DUF5063 domain-containing protein</fullName>
    </recommendedName>
</protein>
<evidence type="ECO:0008006" key="3">
    <source>
        <dbReference type="Google" id="ProtNLM"/>
    </source>
</evidence>
<accession>A0A8H9GHN3</accession>
<comment type="caution">
    <text evidence="1">The sequence shown here is derived from an EMBL/GenBank/DDBJ whole genome shotgun (WGS) entry which is preliminary data.</text>
</comment>
<dbReference type="Proteomes" id="UP000600547">
    <property type="component" value="Unassembled WGS sequence"/>
</dbReference>
<organism evidence="1 2">
    <name type="scientific">Deinococcus arenae</name>
    <dbReference type="NCBI Taxonomy" id="1452751"/>
    <lineage>
        <taxon>Bacteria</taxon>
        <taxon>Thermotogati</taxon>
        <taxon>Deinococcota</taxon>
        <taxon>Deinococci</taxon>
        <taxon>Deinococcales</taxon>
        <taxon>Deinococcaceae</taxon>
        <taxon>Deinococcus</taxon>
    </lineage>
</organism>
<dbReference type="RefSeq" id="WP_162621349.1">
    <property type="nucleotide sequence ID" value="NZ_BMQG01000001.1"/>
</dbReference>
<dbReference type="AlphaFoldDB" id="A0A8H9GHN3"/>
<evidence type="ECO:0000313" key="2">
    <source>
        <dbReference type="Proteomes" id="UP000600547"/>
    </source>
</evidence>
<reference evidence="2" key="1">
    <citation type="journal article" date="2019" name="Int. J. Syst. Evol. Microbiol.">
        <title>The Global Catalogue of Microorganisms (GCM) 10K type strain sequencing project: providing services to taxonomists for standard genome sequencing and annotation.</title>
        <authorList>
            <consortium name="The Broad Institute Genomics Platform"/>
            <consortium name="The Broad Institute Genome Sequencing Center for Infectious Disease"/>
            <person name="Wu L."/>
            <person name="Ma J."/>
        </authorList>
    </citation>
    <scope>NUCLEOTIDE SEQUENCE [LARGE SCALE GENOMIC DNA]</scope>
    <source>
        <strain evidence="2">JCM 31047</strain>
    </source>
</reference>
<gene>
    <name evidence="1" type="ORF">GCM10008956_01160</name>
</gene>
<dbReference type="InterPro" id="IPR038312">
    <property type="entry name" value="DUF5063_sf"/>
</dbReference>
<keyword evidence="2" id="KW-1185">Reference proteome</keyword>
<dbReference type="Gene3D" id="1.20.120.1550">
    <property type="entry name" value="Protein of unknown function DUF5063"/>
    <property type="match status" value="1"/>
</dbReference>